<dbReference type="GO" id="GO:0016887">
    <property type="term" value="F:ATP hydrolysis activity"/>
    <property type="evidence" value="ECO:0007669"/>
    <property type="project" value="InterPro"/>
</dbReference>
<evidence type="ECO:0000256" key="7">
    <source>
        <dbReference type="SAM" id="Phobius"/>
    </source>
</evidence>
<feature type="domain" description="ABC transmembrane type-1" evidence="9">
    <location>
        <begin position="16"/>
        <end position="284"/>
    </location>
</feature>
<evidence type="ECO:0000256" key="6">
    <source>
        <dbReference type="ARBA" id="ARBA00023136"/>
    </source>
</evidence>
<dbReference type="Proteomes" id="UP000318578">
    <property type="component" value="Unassembled WGS sequence"/>
</dbReference>
<dbReference type="PANTHER" id="PTHR24221:SF654">
    <property type="entry name" value="ATP-BINDING CASSETTE SUB-FAMILY B MEMBER 6"/>
    <property type="match status" value="1"/>
</dbReference>
<keyword evidence="3" id="KW-0547">Nucleotide-binding</keyword>
<feature type="domain" description="ABC transporter" evidence="8">
    <location>
        <begin position="328"/>
        <end position="555"/>
    </location>
</feature>
<evidence type="ECO:0000256" key="4">
    <source>
        <dbReference type="ARBA" id="ARBA00022840"/>
    </source>
</evidence>
<dbReference type="SUPFAM" id="SSF52540">
    <property type="entry name" value="P-loop containing nucleoside triphosphate hydrolases"/>
    <property type="match status" value="1"/>
</dbReference>
<keyword evidence="2 7" id="KW-0812">Transmembrane</keyword>
<dbReference type="AlphaFoldDB" id="A0A558AEF8"/>
<dbReference type="InterPro" id="IPR027417">
    <property type="entry name" value="P-loop_NTPase"/>
</dbReference>
<evidence type="ECO:0000256" key="5">
    <source>
        <dbReference type="ARBA" id="ARBA00022989"/>
    </source>
</evidence>
<evidence type="ECO:0000313" key="11">
    <source>
        <dbReference type="Proteomes" id="UP000318578"/>
    </source>
</evidence>
<dbReference type="PROSITE" id="PS50929">
    <property type="entry name" value="ABC_TM1F"/>
    <property type="match status" value="1"/>
</dbReference>
<dbReference type="SUPFAM" id="SSF90123">
    <property type="entry name" value="ABC transporter transmembrane region"/>
    <property type="match status" value="1"/>
</dbReference>
<evidence type="ECO:0000259" key="9">
    <source>
        <dbReference type="PROSITE" id="PS50929"/>
    </source>
</evidence>
<dbReference type="PROSITE" id="PS50893">
    <property type="entry name" value="ABC_TRANSPORTER_2"/>
    <property type="match status" value="1"/>
</dbReference>
<dbReference type="EMBL" id="VJZA01000016">
    <property type="protein sequence ID" value="TVT22649.1"/>
    <property type="molecule type" value="Genomic_DNA"/>
</dbReference>
<feature type="transmembrane region" description="Helical" evidence="7">
    <location>
        <begin position="54"/>
        <end position="74"/>
    </location>
</feature>
<dbReference type="PANTHER" id="PTHR24221">
    <property type="entry name" value="ATP-BINDING CASSETTE SUB-FAMILY B"/>
    <property type="match status" value="1"/>
</dbReference>
<dbReference type="Pfam" id="PF00005">
    <property type="entry name" value="ABC_tran"/>
    <property type="match status" value="1"/>
</dbReference>
<dbReference type="CDD" id="cd03228">
    <property type="entry name" value="ABCC_MRP_Like"/>
    <property type="match status" value="1"/>
</dbReference>
<dbReference type="Pfam" id="PF00664">
    <property type="entry name" value="ABC_membrane"/>
    <property type="match status" value="1"/>
</dbReference>
<keyword evidence="4 10" id="KW-0067">ATP-binding</keyword>
<dbReference type="GO" id="GO:0005524">
    <property type="term" value="F:ATP binding"/>
    <property type="evidence" value="ECO:0007669"/>
    <property type="project" value="UniProtKB-KW"/>
</dbReference>
<protein>
    <submittedName>
        <fullName evidence="10">ABC transporter ATP-binding protein</fullName>
    </submittedName>
</protein>
<dbReference type="InterPro" id="IPR039421">
    <property type="entry name" value="Type_1_exporter"/>
</dbReference>
<keyword evidence="6 7" id="KW-0472">Membrane</keyword>
<evidence type="ECO:0000256" key="2">
    <source>
        <dbReference type="ARBA" id="ARBA00022692"/>
    </source>
</evidence>
<evidence type="ECO:0000313" key="10">
    <source>
        <dbReference type="EMBL" id="TVT22649.1"/>
    </source>
</evidence>
<evidence type="ECO:0000259" key="8">
    <source>
        <dbReference type="PROSITE" id="PS50893"/>
    </source>
</evidence>
<dbReference type="Gene3D" id="1.20.1560.10">
    <property type="entry name" value="ABC transporter type 1, transmembrane domain"/>
    <property type="match status" value="1"/>
</dbReference>
<name>A0A558AEF8_9PSEU</name>
<gene>
    <name evidence="10" type="ORF">FNH06_12465</name>
</gene>
<dbReference type="InterPro" id="IPR003593">
    <property type="entry name" value="AAA+_ATPase"/>
</dbReference>
<dbReference type="InterPro" id="IPR003439">
    <property type="entry name" value="ABC_transporter-like_ATP-bd"/>
</dbReference>
<organism evidence="10 11">
    <name type="scientific">Amycolatopsis acidiphila</name>
    <dbReference type="NCBI Taxonomy" id="715473"/>
    <lineage>
        <taxon>Bacteria</taxon>
        <taxon>Bacillati</taxon>
        <taxon>Actinomycetota</taxon>
        <taxon>Actinomycetes</taxon>
        <taxon>Pseudonocardiales</taxon>
        <taxon>Pseudonocardiaceae</taxon>
        <taxon>Amycolatopsis</taxon>
    </lineage>
</organism>
<reference evidence="10 11" key="1">
    <citation type="submission" date="2019-07" db="EMBL/GenBank/DDBJ databases">
        <title>New species of Amycolatopsis and Streptomyces.</title>
        <authorList>
            <person name="Duangmal K."/>
            <person name="Teo W.F.A."/>
            <person name="Lipun K."/>
        </authorList>
    </citation>
    <scope>NUCLEOTIDE SEQUENCE [LARGE SCALE GENOMIC DNA]</scope>
    <source>
        <strain evidence="10 11">JCM 30562</strain>
    </source>
</reference>
<keyword evidence="5 7" id="KW-1133">Transmembrane helix</keyword>
<feature type="transmembrane region" description="Helical" evidence="7">
    <location>
        <begin position="127"/>
        <end position="148"/>
    </location>
</feature>
<keyword evidence="11" id="KW-1185">Reference proteome</keyword>
<feature type="transmembrane region" description="Helical" evidence="7">
    <location>
        <begin position="235"/>
        <end position="257"/>
    </location>
</feature>
<dbReference type="SMART" id="SM00382">
    <property type="entry name" value="AAA"/>
    <property type="match status" value="1"/>
</dbReference>
<proteinExistence type="predicted"/>
<dbReference type="GO" id="GO:0034040">
    <property type="term" value="F:ATPase-coupled lipid transmembrane transporter activity"/>
    <property type="evidence" value="ECO:0007669"/>
    <property type="project" value="TreeGrafter"/>
</dbReference>
<evidence type="ECO:0000256" key="1">
    <source>
        <dbReference type="ARBA" id="ARBA00004651"/>
    </source>
</evidence>
<dbReference type="InterPro" id="IPR036640">
    <property type="entry name" value="ABC1_TM_sf"/>
</dbReference>
<dbReference type="RefSeq" id="WP_144637779.1">
    <property type="nucleotide sequence ID" value="NZ_BNAX01000012.1"/>
</dbReference>
<accession>A0A558AEF8</accession>
<dbReference type="GO" id="GO:0140359">
    <property type="term" value="F:ABC-type transporter activity"/>
    <property type="evidence" value="ECO:0007669"/>
    <property type="project" value="InterPro"/>
</dbReference>
<evidence type="ECO:0000256" key="3">
    <source>
        <dbReference type="ARBA" id="ARBA00022741"/>
    </source>
</evidence>
<feature type="transmembrane region" description="Helical" evidence="7">
    <location>
        <begin position="154"/>
        <end position="173"/>
    </location>
</feature>
<sequence length="562" mass="57860">MKLYWRTLGAQWRGGLVLLACSVAEGLPAFSSGRLVQLAMDDGFAAGRPGRGTWWLLVFGAVALFGAAGSRLVWRQLGTLVEPVRDALVTAVVRGVLHNPSPRRNGFDAGAVARITQHVEVIRDATAGLLVQARAMVVTTGAALLGLLTVAGSLAWLVAVPVVASLLLFAALLPGLARRQREVTLADEATASQAGTVLAGMRDVVACGAEPGVALTLHDVVAAQARAAMRMARMAAARTAVIALGGFLPLLLALAAAPGLVAAGRLSAGAALGSLVYLATSLQPAVHGLGATSSSVMLRLLVALRRVAETTTLPPPRTGVREPADETVEARGLTFGWGEHAEPIVRGLDLRLTAGDHLAVVGPSGIGKSTLAGLLTGMVRPQAGEVLLGGAPVAELRPAALHRLVALVPQEAYLFTGTVRENLALFAPGASDGQLVESVHAVGAGEVVARLGGLDGEVGDVSTGERQLLALARVHASPARVVILDEAASSLDPTAEVRAERAFAARGGVLVVIAHRLSSALRADRVLVMDGRATLLGRHEDLLAASPRYAALMRAWTDPVAA</sequence>
<dbReference type="GO" id="GO:0005886">
    <property type="term" value="C:plasma membrane"/>
    <property type="evidence" value="ECO:0007669"/>
    <property type="project" value="UniProtKB-SubCell"/>
</dbReference>
<comment type="caution">
    <text evidence="10">The sequence shown here is derived from an EMBL/GenBank/DDBJ whole genome shotgun (WGS) entry which is preliminary data.</text>
</comment>
<dbReference type="InterPro" id="IPR011527">
    <property type="entry name" value="ABC1_TM_dom"/>
</dbReference>
<dbReference type="OrthoDB" id="9806127at2"/>
<comment type="subcellular location">
    <subcellularLocation>
        <location evidence="1">Cell membrane</location>
        <topology evidence="1">Multi-pass membrane protein</topology>
    </subcellularLocation>
</comment>
<dbReference type="Gene3D" id="3.40.50.300">
    <property type="entry name" value="P-loop containing nucleotide triphosphate hydrolases"/>
    <property type="match status" value="1"/>
</dbReference>